<evidence type="ECO:0000256" key="2">
    <source>
        <dbReference type="ARBA" id="ARBA00008335"/>
    </source>
</evidence>
<keyword evidence="9" id="KW-1185">Reference proteome</keyword>
<evidence type="ECO:0000313" key="8">
    <source>
        <dbReference type="EMBL" id="KUJ11510.1"/>
    </source>
</evidence>
<proteinExistence type="inferred from homology"/>
<feature type="transmembrane region" description="Helical" evidence="6">
    <location>
        <begin position="164"/>
        <end position="187"/>
    </location>
</feature>
<dbReference type="GO" id="GO:0016020">
    <property type="term" value="C:membrane"/>
    <property type="evidence" value="ECO:0007669"/>
    <property type="project" value="UniProtKB-SubCell"/>
</dbReference>
<evidence type="ECO:0000259" key="7">
    <source>
        <dbReference type="PROSITE" id="PS50850"/>
    </source>
</evidence>
<feature type="transmembrane region" description="Helical" evidence="6">
    <location>
        <begin position="194"/>
        <end position="213"/>
    </location>
</feature>
<evidence type="ECO:0000256" key="3">
    <source>
        <dbReference type="ARBA" id="ARBA00022692"/>
    </source>
</evidence>
<protein>
    <submittedName>
        <fullName evidence="8">Multidrug resistance protein</fullName>
    </submittedName>
</protein>
<feature type="domain" description="Major facilitator superfamily (MFS) profile" evidence="7">
    <location>
        <begin position="69"/>
        <end position="500"/>
    </location>
</feature>
<dbReference type="InParanoid" id="A0A194WU73"/>
<feature type="transmembrane region" description="Helical" evidence="6">
    <location>
        <begin position="225"/>
        <end position="245"/>
    </location>
</feature>
<dbReference type="PANTHER" id="PTHR23502">
    <property type="entry name" value="MAJOR FACILITATOR SUPERFAMILY"/>
    <property type="match status" value="1"/>
</dbReference>
<reference evidence="8 9" key="1">
    <citation type="submission" date="2015-10" db="EMBL/GenBank/DDBJ databases">
        <title>Full genome of DAOMC 229536 Phialocephala scopiformis, a fungal endophyte of spruce producing the potent anti-insectan compound rugulosin.</title>
        <authorList>
            <consortium name="DOE Joint Genome Institute"/>
            <person name="Walker A.K."/>
            <person name="Frasz S.L."/>
            <person name="Seifert K.A."/>
            <person name="Miller J.D."/>
            <person name="Mondo S.J."/>
            <person name="Labutti K."/>
            <person name="Lipzen A."/>
            <person name="Dockter R."/>
            <person name="Kennedy M."/>
            <person name="Grigoriev I.V."/>
            <person name="Spatafora J.W."/>
        </authorList>
    </citation>
    <scope>NUCLEOTIDE SEQUENCE [LARGE SCALE GENOMIC DNA]</scope>
    <source>
        <strain evidence="8 9">CBS 120377</strain>
    </source>
</reference>
<dbReference type="KEGG" id="psco:LY89DRAFT_226732"/>
<evidence type="ECO:0000313" key="9">
    <source>
        <dbReference type="Proteomes" id="UP000070700"/>
    </source>
</evidence>
<dbReference type="AlphaFoldDB" id="A0A194WU73"/>
<feature type="transmembrane region" description="Helical" evidence="6">
    <location>
        <begin position="67"/>
        <end position="91"/>
    </location>
</feature>
<dbReference type="SUPFAM" id="SSF103473">
    <property type="entry name" value="MFS general substrate transporter"/>
    <property type="match status" value="1"/>
</dbReference>
<feature type="transmembrane region" description="Helical" evidence="6">
    <location>
        <begin position="342"/>
        <end position="361"/>
    </location>
</feature>
<feature type="transmembrane region" description="Helical" evidence="6">
    <location>
        <begin position="406"/>
        <end position="427"/>
    </location>
</feature>
<comment type="similarity">
    <text evidence="2">Belongs to the major facilitator superfamily.</text>
</comment>
<dbReference type="OrthoDB" id="5296287at2759"/>
<dbReference type="InterPro" id="IPR020846">
    <property type="entry name" value="MFS_dom"/>
</dbReference>
<dbReference type="Pfam" id="PF07690">
    <property type="entry name" value="MFS_1"/>
    <property type="match status" value="1"/>
</dbReference>
<feature type="transmembrane region" description="Helical" evidence="6">
    <location>
        <begin position="439"/>
        <end position="462"/>
    </location>
</feature>
<name>A0A194WU73_MOLSC</name>
<gene>
    <name evidence="8" type="ORF">LY89DRAFT_226732</name>
</gene>
<dbReference type="GO" id="GO:0022857">
    <property type="term" value="F:transmembrane transporter activity"/>
    <property type="evidence" value="ECO:0007669"/>
    <property type="project" value="InterPro"/>
</dbReference>
<dbReference type="Proteomes" id="UP000070700">
    <property type="component" value="Unassembled WGS sequence"/>
</dbReference>
<evidence type="ECO:0000256" key="6">
    <source>
        <dbReference type="SAM" id="Phobius"/>
    </source>
</evidence>
<dbReference type="PROSITE" id="PS50850">
    <property type="entry name" value="MFS"/>
    <property type="match status" value="1"/>
</dbReference>
<evidence type="ECO:0000256" key="5">
    <source>
        <dbReference type="ARBA" id="ARBA00023136"/>
    </source>
</evidence>
<feature type="transmembrane region" description="Helical" evidence="6">
    <location>
        <begin position="137"/>
        <end position="158"/>
    </location>
</feature>
<keyword evidence="5 6" id="KW-0472">Membrane</keyword>
<keyword evidence="4 6" id="KW-1133">Transmembrane helix</keyword>
<dbReference type="Gene3D" id="1.20.1250.20">
    <property type="entry name" value="MFS general substrate transporter like domains"/>
    <property type="match status" value="1"/>
</dbReference>
<evidence type="ECO:0000256" key="4">
    <source>
        <dbReference type="ARBA" id="ARBA00022989"/>
    </source>
</evidence>
<feature type="transmembrane region" description="Helical" evidence="6">
    <location>
        <begin position="298"/>
        <end position="322"/>
    </location>
</feature>
<dbReference type="FunFam" id="1.20.1250.20:FF:000011">
    <property type="entry name" value="MFS multidrug transporter, putative"/>
    <property type="match status" value="1"/>
</dbReference>
<dbReference type="RefSeq" id="XP_018065865.1">
    <property type="nucleotide sequence ID" value="XM_018205997.1"/>
</dbReference>
<dbReference type="GeneID" id="28815723"/>
<keyword evidence="3 6" id="KW-0812">Transmembrane</keyword>
<dbReference type="CDD" id="cd17323">
    <property type="entry name" value="MFS_Tpo1_MDR_like"/>
    <property type="match status" value="1"/>
</dbReference>
<feature type="transmembrane region" description="Helical" evidence="6">
    <location>
        <begin position="474"/>
        <end position="494"/>
    </location>
</feature>
<evidence type="ECO:0000256" key="1">
    <source>
        <dbReference type="ARBA" id="ARBA00004141"/>
    </source>
</evidence>
<dbReference type="EMBL" id="KQ947426">
    <property type="protein sequence ID" value="KUJ11510.1"/>
    <property type="molecule type" value="Genomic_DNA"/>
</dbReference>
<comment type="subcellular location">
    <subcellularLocation>
        <location evidence="1">Membrane</location>
        <topology evidence="1">Multi-pass membrane protein</topology>
    </subcellularLocation>
</comment>
<organism evidence="8 9">
    <name type="scientific">Mollisia scopiformis</name>
    <name type="common">Conifer needle endophyte fungus</name>
    <name type="synonym">Phialocephala scopiformis</name>
    <dbReference type="NCBI Taxonomy" id="149040"/>
    <lineage>
        <taxon>Eukaryota</taxon>
        <taxon>Fungi</taxon>
        <taxon>Dikarya</taxon>
        <taxon>Ascomycota</taxon>
        <taxon>Pezizomycotina</taxon>
        <taxon>Leotiomycetes</taxon>
        <taxon>Helotiales</taxon>
        <taxon>Mollisiaceae</taxon>
        <taxon>Mollisia</taxon>
    </lineage>
</organism>
<sequence length="509" mass="55633">MDANNDDKRISPVKENVDSKALDPGVLEVIAGSTNSISEKAVDANIVDFSGDDDPSNPMNRTSSVRWMHVGFVSFMAFVLALGDVAFAPAIPSLLKDFNVSTNSPLSAVVISIYSLGSIPGNMLGPPLSEWQGRLPILHTSNCLFITFIIACAVSPNIHVLCAFRFISAIFGSVAYTLGGPIIGDLFPQEKRGAAMAVFSSGQLIGPVVGPIFGGFLAQHKGWRWIFWLMAILAGSAFGPSLLLMRESYAPVVLERKVKALRISTGNKNLRSKFDMSDEHESAWTGFIQSLVRPAKMFFLLPMVTSISLYFAMIYGFLYIILTRMNLIYETVYHFSDGDIGLTYIGLGIGLLFGSIFCGVFSDWYMKKASAGGEQKPEYRLPPLLFGTVFIPLGFFLYGWSARFHLHWILPLIGTAFVGFGIMTTLIPSTNYLVDSFPLYAASAIAVTEILLAVSGATFPLAAPSLYRTLGLGWGNSLLGFLTLMFAPLPWILLRYGERIRKRGSSVKL</sequence>
<accession>A0A194WU73</accession>
<feature type="transmembrane region" description="Helical" evidence="6">
    <location>
        <begin position="381"/>
        <end position="400"/>
    </location>
</feature>
<dbReference type="PANTHER" id="PTHR23502:SF68">
    <property type="entry name" value="MULTIDRUG TRANSPORTER, PUTATIVE (AFU_ORTHOLOGUE AFUA_3G01120)-RELATED"/>
    <property type="match status" value="1"/>
</dbReference>
<dbReference type="InterPro" id="IPR011701">
    <property type="entry name" value="MFS"/>
</dbReference>
<dbReference type="InterPro" id="IPR036259">
    <property type="entry name" value="MFS_trans_sf"/>
</dbReference>